<dbReference type="InterPro" id="IPR000277">
    <property type="entry name" value="Cys/Met-Metab_PyrdxlP-dep_enz"/>
</dbReference>
<comment type="caution">
    <text evidence="3">The sequence shown here is derived from an EMBL/GenBank/DDBJ whole genome shotgun (WGS) entry which is preliminary data.</text>
</comment>
<organism evidence="3 4">
    <name type="scientific">Synchytrium microbalum</name>
    <dbReference type="NCBI Taxonomy" id="1806994"/>
    <lineage>
        <taxon>Eukaryota</taxon>
        <taxon>Fungi</taxon>
        <taxon>Fungi incertae sedis</taxon>
        <taxon>Chytridiomycota</taxon>
        <taxon>Chytridiomycota incertae sedis</taxon>
        <taxon>Chytridiomycetes</taxon>
        <taxon>Synchytriales</taxon>
        <taxon>Synchytriaceae</taxon>
        <taxon>Synchytrium</taxon>
    </lineage>
</organism>
<dbReference type="GO" id="GO:0019346">
    <property type="term" value="P:transsulfuration"/>
    <property type="evidence" value="ECO:0007669"/>
    <property type="project" value="InterPro"/>
</dbReference>
<gene>
    <name evidence="3" type="ORF">SmJEL517_g05542</name>
</gene>
<dbReference type="GeneID" id="42006765"/>
<dbReference type="InterPro" id="IPR051750">
    <property type="entry name" value="Trans-sulfuration_enzymes"/>
</dbReference>
<accession>A0A507BTW8</accession>
<protein>
    <recommendedName>
        <fullName evidence="5">Cystathionine gamma-synthase</fullName>
    </recommendedName>
</protein>
<dbReference type="InterPro" id="IPR015424">
    <property type="entry name" value="PyrdxlP-dep_Trfase"/>
</dbReference>
<dbReference type="FunFam" id="3.90.1150.10:FF:000063">
    <property type="entry name" value="Probable cystathionine gamma-synthase"/>
    <property type="match status" value="1"/>
</dbReference>
<keyword evidence="4" id="KW-1185">Reference proteome</keyword>
<dbReference type="STRING" id="1806994.A0A507BTW8"/>
<evidence type="ECO:0000313" key="3">
    <source>
        <dbReference type="EMBL" id="TPX31032.1"/>
    </source>
</evidence>
<dbReference type="Gene3D" id="3.90.1150.10">
    <property type="entry name" value="Aspartate Aminotransferase, domain 1"/>
    <property type="match status" value="1"/>
</dbReference>
<proteinExistence type="predicted"/>
<dbReference type="AlphaFoldDB" id="A0A507BTW8"/>
<evidence type="ECO:0000256" key="2">
    <source>
        <dbReference type="ARBA" id="ARBA00022898"/>
    </source>
</evidence>
<dbReference type="EMBL" id="QEAO01000052">
    <property type="protein sequence ID" value="TPX31032.1"/>
    <property type="molecule type" value="Genomic_DNA"/>
</dbReference>
<dbReference type="GO" id="GO:0030170">
    <property type="term" value="F:pyridoxal phosphate binding"/>
    <property type="evidence" value="ECO:0007669"/>
    <property type="project" value="InterPro"/>
</dbReference>
<name>A0A507BTW8_9FUNG</name>
<dbReference type="PANTHER" id="PTHR42699:SF1">
    <property type="entry name" value="CYSTATHIONINE GAMMA-SYNTHASE-RELATED"/>
    <property type="match status" value="1"/>
</dbReference>
<evidence type="ECO:0000256" key="1">
    <source>
        <dbReference type="ARBA" id="ARBA00001933"/>
    </source>
</evidence>
<dbReference type="GO" id="GO:0003962">
    <property type="term" value="F:cystathionine gamma-synthase activity"/>
    <property type="evidence" value="ECO:0007669"/>
    <property type="project" value="TreeGrafter"/>
</dbReference>
<dbReference type="Gene3D" id="3.40.640.10">
    <property type="entry name" value="Type I PLP-dependent aspartate aminotransferase-like (Major domain)"/>
    <property type="match status" value="1"/>
</dbReference>
<dbReference type="Proteomes" id="UP000319731">
    <property type="component" value="Unassembled WGS sequence"/>
</dbReference>
<dbReference type="RefSeq" id="XP_031022562.1">
    <property type="nucleotide sequence ID" value="XM_031171468.1"/>
</dbReference>
<evidence type="ECO:0008006" key="5">
    <source>
        <dbReference type="Google" id="ProtNLM"/>
    </source>
</evidence>
<keyword evidence="2" id="KW-0663">Pyridoxal phosphate</keyword>
<dbReference type="Pfam" id="PF01053">
    <property type="entry name" value="Cys_Met_Meta_PP"/>
    <property type="match status" value="1"/>
</dbReference>
<dbReference type="OrthoDB" id="10047078at2759"/>
<dbReference type="InterPro" id="IPR015421">
    <property type="entry name" value="PyrdxlP-dep_Trfase_major"/>
</dbReference>
<sequence length="613" mass="68287">MLQIEELALRRPKITQCSPLGTSIPSNTPHGKSLNFTVSVALPTWKDNVLYEEGDPVLHGQLKSGYPRFVYHRQIKQLITLCEKRFAKPEETCLVFPCRRAAEECREFINRRASADSPSSPTTQRIRLAELDLLMADDSHPLSGIPARLHIVLYSRTYASLAKQFWQHSGEGISSRFAQHALRVLEDSEAAAQQGPGVRGSGTNPRYRLGAYRVDAQVAAAQTADDVASARDEELFVEERFGRNLEVRDADNAKGLLRKRIAGIVGDLVVESESDDAKTDKNLDESHERKSLRGVTEDDVFLFPTGMSTIYNAHRLVMKIRPNLKSVQFGFPYLDTLKIQEKIGPGVHFLGFGSPADYQQLETLAKTESISALFCEFPSNPLLGSADLTRIRALANQYGFLIIVDETIGNFVNVDVLQHADVVVSSLTKVFSGDSNVMGGSLVLNPKGRYYAQLKDLLKTEYSDSLWVEDAVFLERNSRTFQHRIHIINQSAEALAGFLVNHPKVMNVFYPKYITTENYNACKLPAGGYGGLLSIVLHPQYSHVAFYDDLHCAKGPSLGTNFTLASPYTILAHYGELDWAEEYGVSRNLVRVSVGLEEENDLLQIFRSALDKA</sequence>
<reference evidence="3 4" key="1">
    <citation type="journal article" date="2019" name="Sci. Rep.">
        <title>Comparative genomics of chytrid fungi reveal insights into the obligate biotrophic and pathogenic lifestyle of Synchytrium endobioticum.</title>
        <authorList>
            <person name="van de Vossenberg B.T.L.H."/>
            <person name="Warris S."/>
            <person name="Nguyen H.D.T."/>
            <person name="van Gent-Pelzer M.P.E."/>
            <person name="Joly D.L."/>
            <person name="van de Geest H.C."/>
            <person name="Bonants P.J.M."/>
            <person name="Smith D.S."/>
            <person name="Levesque C.A."/>
            <person name="van der Lee T.A.J."/>
        </authorList>
    </citation>
    <scope>NUCLEOTIDE SEQUENCE [LARGE SCALE GENOMIC DNA]</scope>
    <source>
        <strain evidence="3 4">JEL517</strain>
    </source>
</reference>
<dbReference type="PANTHER" id="PTHR42699">
    <property type="match status" value="1"/>
</dbReference>
<comment type="cofactor">
    <cofactor evidence="1">
        <name>pyridoxal 5'-phosphate</name>
        <dbReference type="ChEBI" id="CHEBI:597326"/>
    </cofactor>
</comment>
<dbReference type="SUPFAM" id="SSF53383">
    <property type="entry name" value="PLP-dependent transferases"/>
    <property type="match status" value="1"/>
</dbReference>
<dbReference type="InterPro" id="IPR015422">
    <property type="entry name" value="PyrdxlP-dep_Trfase_small"/>
</dbReference>
<evidence type="ECO:0000313" key="4">
    <source>
        <dbReference type="Proteomes" id="UP000319731"/>
    </source>
</evidence>